<dbReference type="PATRIC" id="fig|1121448.10.peg.10"/>
<dbReference type="RefSeq" id="WP_021758495.1">
    <property type="nucleotide sequence ID" value="NC_022444.1"/>
</dbReference>
<feature type="region of interest" description="Disordered" evidence="10">
    <location>
        <begin position="138"/>
        <end position="173"/>
    </location>
</feature>
<dbReference type="PANTHER" id="PTHR30349:SF81">
    <property type="entry name" value="TYROSINE RECOMBINASE XERC"/>
    <property type="match status" value="1"/>
</dbReference>
<dbReference type="Pfam" id="PF00589">
    <property type="entry name" value="Phage_integrase"/>
    <property type="match status" value="1"/>
</dbReference>
<feature type="active site" evidence="9">
    <location>
        <position position="196"/>
    </location>
</feature>
<evidence type="ECO:0000313" key="14">
    <source>
        <dbReference type="Proteomes" id="UP000016587"/>
    </source>
</evidence>
<evidence type="ECO:0000256" key="7">
    <source>
        <dbReference type="ARBA" id="ARBA00023172"/>
    </source>
</evidence>
<protein>
    <recommendedName>
        <fullName evidence="9">Tyrosine recombinase XerC</fullName>
    </recommendedName>
</protein>
<dbReference type="HOGENOM" id="CLU_027562_9_0_7"/>
<feature type="domain" description="Tyr recombinase" evidence="11">
    <location>
        <begin position="122"/>
        <end position="338"/>
    </location>
</feature>
<dbReference type="AlphaFoldDB" id="T2G7S8"/>
<keyword evidence="7 9" id="KW-0233">DNA recombination</keyword>
<dbReference type="InterPro" id="IPR011010">
    <property type="entry name" value="DNA_brk_join_enz"/>
</dbReference>
<dbReference type="Gene3D" id="1.10.443.10">
    <property type="entry name" value="Intergrase catalytic core"/>
    <property type="match status" value="1"/>
</dbReference>
<evidence type="ECO:0000256" key="3">
    <source>
        <dbReference type="ARBA" id="ARBA00022618"/>
    </source>
</evidence>
<keyword evidence="3 9" id="KW-0132">Cell division</keyword>
<dbReference type="EMBL" id="CP006585">
    <property type="protein sequence ID" value="AGW11952.1"/>
    <property type="molecule type" value="Genomic_DNA"/>
</dbReference>
<evidence type="ECO:0000259" key="11">
    <source>
        <dbReference type="PROSITE" id="PS51898"/>
    </source>
</evidence>
<feature type="active site" evidence="9">
    <location>
        <position position="316"/>
    </location>
</feature>
<evidence type="ECO:0000256" key="4">
    <source>
        <dbReference type="ARBA" id="ARBA00022829"/>
    </source>
</evidence>
<dbReference type="Proteomes" id="UP000016587">
    <property type="component" value="Chromosome"/>
</dbReference>
<evidence type="ECO:0000256" key="1">
    <source>
        <dbReference type="ARBA" id="ARBA00004496"/>
    </source>
</evidence>
<dbReference type="PANTHER" id="PTHR30349">
    <property type="entry name" value="PHAGE INTEGRASE-RELATED"/>
    <property type="match status" value="1"/>
</dbReference>
<dbReference type="InterPro" id="IPR044068">
    <property type="entry name" value="CB"/>
</dbReference>
<feature type="active site" evidence="9">
    <location>
        <position position="293"/>
    </location>
</feature>
<sequence>MSWTSDNAEPAAAPGLLQRFLDHLTVEKNRSPATVAAYGADLLQFQAFLATRTPPRSLDVPDGLDRLTVQAFVAELHRQGQAKSSMGRKLSSLRAFFAFLLRKKLAAADPTAGIANPKAEKRTPRTLNVDAMQVMLDNPRDPLPSALAPPAEHAAGQAAGQSAGHPAGHPEDSPHAAVLALRDVTLAELLYGSGLRISEALSLDVADVIGPRMTVKVLGKGGKERLAHLTPPSRALLDVWIDARGRLQPPAEEPALFLGRRGRRLHRSEAARRIAVLARDADLPQHVHPHMLRHSFASHLLQSGADLRAVQELLGHARLATTQRYTHLSLQQLTTIYDAAHPRAGGK</sequence>
<keyword evidence="5 9" id="KW-0229">DNA integration</keyword>
<gene>
    <name evidence="9" type="primary">xerC</name>
    <name evidence="13" type="ORF">DGI_0010</name>
</gene>
<dbReference type="GO" id="GO:0007059">
    <property type="term" value="P:chromosome segregation"/>
    <property type="evidence" value="ECO:0007669"/>
    <property type="project" value="UniProtKB-UniRule"/>
</dbReference>
<dbReference type="GO" id="GO:0009037">
    <property type="term" value="F:tyrosine-based site-specific recombinase activity"/>
    <property type="evidence" value="ECO:0007669"/>
    <property type="project" value="UniProtKB-UniRule"/>
</dbReference>
<evidence type="ECO:0000256" key="5">
    <source>
        <dbReference type="ARBA" id="ARBA00022908"/>
    </source>
</evidence>
<evidence type="ECO:0000313" key="13">
    <source>
        <dbReference type="EMBL" id="AGW11952.1"/>
    </source>
</evidence>
<keyword evidence="2 9" id="KW-0963">Cytoplasm</keyword>
<keyword evidence="14" id="KW-1185">Reference proteome</keyword>
<dbReference type="InterPro" id="IPR050090">
    <property type="entry name" value="Tyrosine_recombinase_XerCD"/>
</dbReference>
<dbReference type="GO" id="GO:0006313">
    <property type="term" value="P:DNA transposition"/>
    <property type="evidence" value="ECO:0007669"/>
    <property type="project" value="UniProtKB-UniRule"/>
</dbReference>
<feature type="domain" description="Core-binding (CB)" evidence="12">
    <location>
        <begin position="11"/>
        <end position="101"/>
    </location>
</feature>
<dbReference type="GO" id="GO:0051301">
    <property type="term" value="P:cell division"/>
    <property type="evidence" value="ECO:0007669"/>
    <property type="project" value="UniProtKB-KW"/>
</dbReference>
<dbReference type="STRING" id="1121448.DGI_0010"/>
<dbReference type="InterPro" id="IPR004107">
    <property type="entry name" value="Integrase_SAM-like_N"/>
</dbReference>
<organism evidence="13 14">
    <name type="scientific">Megalodesulfovibrio gigas (strain ATCC 19364 / DSM 1382 / NCIMB 9332 / VKM B-1759)</name>
    <name type="common">Desulfovibrio gigas</name>
    <dbReference type="NCBI Taxonomy" id="1121448"/>
    <lineage>
        <taxon>Bacteria</taxon>
        <taxon>Pseudomonadati</taxon>
        <taxon>Thermodesulfobacteriota</taxon>
        <taxon>Desulfovibrionia</taxon>
        <taxon>Desulfovibrionales</taxon>
        <taxon>Desulfovibrionaceae</taxon>
        <taxon>Megalodesulfovibrio</taxon>
    </lineage>
</organism>
<evidence type="ECO:0000256" key="6">
    <source>
        <dbReference type="ARBA" id="ARBA00023125"/>
    </source>
</evidence>
<reference evidence="13 14" key="1">
    <citation type="journal article" date="2013" name="J. Bacteriol.">
        <title>Roles of HynAB and Ech, the only two hydrogenases found in the model sulfate reducer Desulfovibrio gigas.</title>
        <authorList>
            <person name="Morais-Silva F.O."/>
            <person name="Santos C.I."/>
            <person name="Rodrigues R."/>
            <person name="Pereira I.A."/>
            <person name="Rodrigues-Pousada C."/>
        </authorList>
    </citation>
    <scope>NUCLEOTIDE SEQUENCE [LARGE SCALE GENOMIC DNA]</scope>
    <source>
        <strain evidence="14">ATCC 19364 / DSM 1382 / NCIMB 9332 / VKM B-1759</strain>
    </source>
</reference>
<dbReference type="GO" id="GO:0005737">
    <property type="term" value="C:cytoplasm"/>
    <property type="evidence" value="ECO:0007669"/>
    <property type="project" value="UniProtKB-SubCell"/>
</dbReference>
<comment type="similarity">
    <text evidence="9">Belongs to the 'phage' integrase family. XerC subfamily.</text>
</comment>
<dbReference type="Pfam" id="PF02899">
    <property type="entry name" value="Phage_int_SAM_1"/>
    <property type="match status" value="1"/>
</dbReference>
<dbReference type="KEGG" id="dgg:DGI_0010"/>
<dbReference type="eggNOG" id="COG4974">
    <property type="taxonomic scope" value="Bacteria"/>
</dbReference>
<dbReference type="GO" id="GO:0003677">
    <property type="term" value="F:DNA binding"/>
    <property type="evidence" value="ECO:0007669"/>
    <property type="project" value="UniProtKB-UniRule"/>
</dbReference>
<comment type="subcellular location">
    <subcellularLocation>
        <location evidence="1 9">Cytoplasm</location>
    </subcellularLocation>
</comment>
<name>T2G7S8_MEGG1</name>
<reference evidence="14" key="2">
    <citation type="submission" date="2013-07" db="EMBL/GenBank/DDBJ databases">
        <authorList>
            <person name="Morais-Silva F.O."/>
            <person name="Rezende A.M."/>
            <person name="Pimentel C."/>
            <person name="Resende D.M."/>
            <person name="Santos C.I."/>
            <person name="Clemente C."/>
            <person name="de Oliveira L.M."/>
            <person name="da Silva S.M."/>
            <person name="Costa D.A."/>
            <person name="Varela-Raposo A."/>
            <person name="Horacio E.C.A."/>
            <person name="Matos M."/>
            <person name="Flores O."/>
            <person name="Ruiz J.C."/>
            <person name="Rodrigues-Pousada C."/>
        </authorList>
    </citation>
    <scope>NUCLEOTIDE SEQUENCE [LARGE SCALE GENOMIC DNA]</scope>
    <source>
        <strain evidence="14">ATCC 19364 / DSM 1382 / NCIMB 9332 / VKM B-1759</strain>
    </source>
</reference>
<evidence type="ECO:0000256" key="9">
    <source>
        <dbReference type="HAMAP-Rule" id="MF_01808"/>
    </source>
</evidence>
<dbReference type="SUPFAM" id="SSF47823">
    <property type="entry name" value="lambda integrase-like, N-terminal domain"/>
    <property type="match status" value="1"/>
</dbReference>
<evidence type="ECO:0000256" key="2">
    <source>
        <dbReference type="ARBA" id="ARBA00022490"/>
    </source>
</evidence>
<keyword evidence="4 9" id="KW-0159">Chromosome partition</keyword>
<dbReference type="InterPro" id="IPR023009">
    <property type="entry name" value="Tyrosine_recombinase_XerC/XerD"/>
</dbReference>
<evidence type="ECO:0000256" key="8">
    <source>
        <dbReference type="ARBA" id="ARBA00023306"/>
    </source>
</evidence>
<keyword evidence="8 9" id="KW-0131">Cell cycle</keyword>
<keyword evidence="6 9" id="KW-0238">DNA-binding</keyword>
<comment type="function">
    <text evidence="9">Site-specific tyrosine recombinase, which acts by catalyzing the cutting and rejoining of the recombining DNA molecules. The XerC-XerD complex is essential to convert dimers of the bacterial chromosome into monomers to permit their segregation at cell division. It also contributes to the segregational stability of plasmids.</text>
</comment>
<dbReference type="InterPro" id="IPR002104">
    <property type="entry name" value="Integrase_catalytic"/>
</dbReference>
<dbReference type="Gene3D" id="1.10.150.130">
    <property type="match status" value="1"/>
</dbReference>
<feature type="active site" evidence="9">
    <location>
        <position position="220"/>
    </location>
</feature>
<dbReference type="InterPro" id="IPR010998">
    <property type="entry name" value="Integrase_recombinase_N"/>
</dbReference>
<feature type="compositionally biased region" description="Low complexity" evidence="10">
    <location>
        <begin position="143"/>
        <end position="167"/>
    </location>
</feature>
<dbReference type="InterPro" id="IPR013762">
    <property type="entry name" value="Integrase-like_cat_sf"/>
</dbReference>
<proteinExistence type="inferred from homology"/>
<dbReference type="OrthoDB" id="9801717at2"/>
<accession>T2G7S8</accession>
<dbReference type="HAMAP" id="MF_01808">
    <property type="entry name" value="Recomb_XerC_XerD"/>
    <property type="match status" value="1"/>
</dbReference>
<evidence type="ECO:0000259" key="12">
    <source>
        <dbReference type="PROSITE" id="PS51900"/>
    </source>
</evidence>
<dbReference type="PROSITE" id="PS51898">
    <property type="entry name" value="TYR_RECOMBINASE"/>
    <property type="match status" value="1"/>
</dbReference>
<dbReference type="PROSITE" id="PS51900">
    <property type="entry name" value="CB"/>
    <property type="match status" value="1"/>
</dbReference>
<feature type="active site" description="O-(3'-phospho-DNA)-tyrosine intermediate" evidence="9">
    <location>
        <position position="325"/>
    </location>
</feature>
<evidence type="ECO:0000256" key="10">
    <source>
        <dbReference type="SAM" id="MobiDB-lite"/>
    </source>
</evidence>
<comment type="subunit">
    <text evidence="9">Forms a cyclic heterotetrameric complex composed of two molecules of XerC and two molecules of XerD.</text>
</comment>
<feature type="active site" evidence="9">
    <location>
        <position position="290"/>
    </location>
</feature>
<dbReference type="SUPFAM" id="SSF56349">
    <property type="entry name" value="DNA breaking-rejoining enzymes"/>
    <property type="match status" value="1"/>
</dbReference>